<protein>
    <submittedName>
        <fullName evidence="5">Glycosyltransferase family 25 protein</fullName>
    </submittedName>
</protein>
<sequence length="227" mass="25928">MSKPQKTLPMIFIISLKNSPRRDAIASRLSSLGLKFEFFDAVYGKDLSQEELDKVDFKFSLRYGFKKPMTLGEIGCAMSHIKLYEYLVANNIEQAIILEDDAIVSLDFEDIVKEALRKVPNRMEILFLDHGKGKIFPLTRSLPVRYRLARYLTPSKSSKRAIFKTTGYLITIVGVKKLLNYAYPIRMQADLLTGLLQMTKIKAYGIEPPCIFGGSESEIDKMKKREN</sequence>
<dbReference type="EMBL" id="JAMDKS010000001">
    <property type="protein sequence ID" value="MEE6111693.1"/>
    <property type="molecule type" value="Genomic_DNA"/>
</dbReference>
<feature type="domain" description="Glycosyl transferase family 25" evidence="4">
    <location>
        <begin position="11"/>
        <end position="192"/>
    </location>
</feature>
<keyword evidence="2" id="KW-0328">Glycosyltransferase</keyword>
<dbReference type="RefSeq" id="WP_194750114.1">
    <property type="nucleotide sequence ID" value="NZ_JACEWB010000001.1"/>
</dbReference>
<organism evidence="5 6">
    <name type="scientific">Avibacterium paragallinarum</name>
    <name type="common">Haemophilus gallinarum</name>
    <dbReference type="NCBI Taxonomy" id="728"/>
    <lineage>
        <taxon>Bacteria</taxon>
        <taxon>Pseudomonadati</taxon>
        <taxon>Pseudomonadota</taxon>
        <taxon>Gammaproteobacteria</taxon>
        <taxon>Pasteurellales</taxon>
        <taxon>Pasteurellaceae</taxon>
        <taxon>Avibacterium</taxon>
    </lineage>
</organism>
<keyword evidence="6" id="KW-1185">Reference proteome</keyword>
<dbReference type="CDD" id="cd06532">
    <property type="entry name" value="Glyco_transf_25"/>
    <property type="match status" value="1"/>
</dbReference>
<comment type="similarity">
    <text evidence="1">Belongs to the glycosyltransferase 25 family.</text>
</comment>
<dbReference type="Proteomes" id="UP001352533">
    <property type="component" value="Unassembled WGS sequence"/>
</dbReference>
<dbReference type="InterPro" id="IPR050757">
    <property type="entry name" value="Collagen_mod_GT25"/>
</dbReference>
<keyword evidence="3" id="KW-0808">Transferase</keyword>
<name>A0ABU7QM97_AVIPA</name>
<evidence type="ECO:0000313" key="6">
    <source>
        <dbReference type="Proteomes" id="UP001352533"/>
    </source>
</evidence>
<reference evidence="5 6" key="1">
    <citation type="journal article" date="2022" name="Front. Microbiol.">
        <title>Commensal bacteria contribute to the growth of multidrug-resistant Avibacterium paragallinarum in chickens.</title>
        <authorList>
            <person name="Zhu J."/>
            <person name="Chen Y."/>
            <person name="Wu Y."/>
            <person name="Wang Y."/>
            <person name="Zhu K."/>
        </authorList>
    </citation>
    <scope>NUCLEOTIDE SEQUENCE [LARGE SCALE GENOMIC DNA]</scope>
    <source>
        <strain evidence="5 6">AV12</strain>
    </source>
</reference>
<dbReference type="Pfam" id="PF01755">
    <property type="entry name" value="Glyco_transf_25"/>
    <property type="match status" value="1"/>
</dbReference>
<accession>A0ABU7QM97</accession>
<proteinExistence type="inferred from homology"/>
<dbReference type="PANTHER" id="PTHR10730">
    <property type="entry name" value="PROCOLLAGEN-LYSINE,2-OXOGLUTARATE 5-DIOXYGENASE/GLYCOSYLTRANSFERASE 25 FAMILY MEMBER"/>
    <property type="match status" value="1"/>
</dbReference>
<dbReference type="PANTHER" id="PTHR10730:SF53">
    <property type="entry name" value="GLYCOSYLTRANSFERASE 25 FAMILY MEMBER"/>
    <property type="match status" value="1"/>
</dbReference>
<evidence type="ECO:0000256" key="1">
    <source>
        <dbReference type="ARBA" id="ARBA00006721"/>
    </source>
</evidence>
<evidence type="ECO:0000313" key="5">
    <source>
        <dbReference type="EMBL" id="MEE6111693.1"/>
    </source>
</evidence>
<evidence type="ECO:0000256" key="3">
    <source>
        <dbReference type="ARBA" id="ARBA00022679"/>
    </source>
</evidence>
<evidence type="ECO:0000256" key="2">
    <source>
        <dbReference type="ARBA" id="ARBA00022676"/>
    </source>
</evidence>
<gene>
    <name evidence="5" type="ORF">M5S25_00475</name>
</gene>
<dbReference type="InterPro" id="IPR002654">
    <property type="entry name" value="Glyco_trans_25"/>
</dbReference>
<comment type="caution">
    <text evidence="5">The sequence shown here is derived from an EMBL/GenBank/DDBJ whole genome shotgun (WGS) entry which is preliminary data.</text>
</comment>
<evidence type="ECO:0000259" key="4">
    <source>
        <dbReference type="Pfam" id="PF01755"/>
    </source>
</evidence>